<reference evidence="1 2" key="1">
    <citation type="journal article" date="2022" name="Genome Biol. Evol.">
        <title>The Spruce Budworm Genome: Reconstructing the Evolutionary History of Antifreeze Proteins.</title>
        <authorList>
            <person name="Beliveau C."/>
            <person name="Gagne P."/>
            <person name="Picq S."/>
            <person name="Vernygora O."/>
            <person name="Keeling C.I."/>
            <person name="Pinkney K."/>
            <person name="Doucet D."/>
            <person name="Wen F."/>
            <person name="Johnston J.S."/>
            <person name="Maaroufi H."/>
            <person name="Boyle B."/>
            <person name="Laroche J."/>
            <person name="Dewar K."/>
            <person name="Juretic N."/>
            <person name="Blackburn G."/>
            <person name="Nisole A."/>
            <person name="Brunet B."/>
            <person name="Brandao M."/>
            <person name="Lumley L."/>
            <person name="Duan J."/>
            <person name="Quan G."/>
            <person name="Lucarotti C.J."/>
            <person name="Roe A.D."/>
            <person name="Sperling F.A.H."/>
            <person name="Levesque R.C."/>
            <person name="Cusson M."/>
        </authorList>
    </citation>
    <scope>NUCLEOTIDE SEQUENCE [LARGE SCALE GENOMIC DNA]</scope>
    <source>
        <strain evidence="1">Glfc:IPQL:Cfum</strain>
    </source>
</reference>
<proteinExistence type="predicted"/>
<evidence type="ECO:0000313" key="1">
    <source>
        <dbReference type="EMBL" id="KAI8435783.1"/>
    </source>
</evidence>
<name>A0ACC0KH15_CHOFU</name>
<sequence>MTEDQQLSNENFNSIKDYPESLLSYIDKYVKVELIKNSSYSGFLHSIDPITFSVIISTPHEGNFKTIVIPGHAIIDLQEDTPSIGLTPPTRKSSAGVSDINVLKRKVQLTAWFVKNLLPVKEDGDSLVIGNVSVLPPYSVTDICAENPVVILQIRKIMEAMPVE</sequence>
<accession>A0ACC0KH15</accession>
<evidence type="ECO:0000313" key="2">
    <source>
        <dbReference type="Proteomes" id="UP001064048"/>
    </source>
</evidence>
<keyword evidence="2" id="KW-1185">Reference proteome</keyword>
<dbReference type="Proteomes" id="UP001064048">
    <property type="component" value="Chromosome 6"/>
</dbReference>
<gene>
    <name evidence="1" type="ORF">MSG28_004012</name>
</gene>
<comment type="caution">
    <text evidence="1">The sequence shown here is derived from an EMBL/GenBank/DDBJ whole genome shotgun (WGS) entry which is preliminary data.</text>
</comment>
<protein>
    <submittedName>
        <fullName evidence="1">Uncharacterized protein</fullName>
    </submittedName>
</protein>
<organism evidence="1 2">
    <name type="scientific">Choristoneura fumiferana</name>
    <name type="common">Spruce budworm moth</name>
    <name type="synonym">Archips fumiferana</name>
    <dbReference type="NCBI Taxonomy" id="7141"/>
    <lineage>
        <taxon>Eukaryota</taxon>
        <taxon>Metazoa</taxon>
        <taxon>Ecdysozoa</taxon>
        <taxon>Arthropoda</taxon>
        <taxon>Hexapoda</taxon>
        <taxon>Insecta</taxon>
        <taxon>Pterygota</taxon>
        <taxon>Neoptera</taxon>
        <taxon>Endopterygota</taxon>
        <taxon>Lepidoptera</taxon>
        <taxon>Glossata</taxon>
        <taxon>Ditrysia</taxon>
        <taxon>Tortricoidea</taxon>
        <taxon>Tortricidae</taxon>
        <taxon>Tortricinae</taxon>
        <taxon>Choristoneura</taxon>
    </lineage>
</organism>
<dbReference type="EMBL" id="CM046106">
    <property type="protein sequence ID" value="KAI8435783.1"/>
    <property type="molecule type" value="Genomic_DNA"/>
</dbReference>